<dbReference type="InterPro" id="IPR036890">
    <property type="entry name" value="HATPase_C_sf"/>
</dbReference>
<dbReference type="InterPro" id="IPR005467">
    <property type="entry name" value="His_kinase_dom"/>
</dbReference>
<keyword evidence="4" id="KW-0547">Nucleotide-binding</keyword>
<dbReference type="KEGG" id="beo:BEH_13845"/>
<dbReference type="PANTHER" id="PTHR24421">
    <property type="entry name" value="NITRATE/NITRITE SENSOR PROTEIN NARX-RELATED"/>
    <property type="match status" value="1"/>
</dbReference>
<dbReference type="Proteomes" id="UP000036202">
    <property type="component" value="Chromosome"/>
</dbReference>
<feature type="transmembrane region" description="Helical" evidence="8">
    <location>
        <begin position="6"/>
        <end position="22"/>
    </location>
</feature>
<keyword evidence="8" id="KW-0812">Transmembrane</keyword>
<dbReference type="GO" id="GO:0005524">
    <property type="term" value="F:ATP binding"/>
    <property type="evidence" value="ECO:0007669"/>
    <property type="project" value="UniProtKB-KW"/>
</dbReference>
<gene>
    <name evidence="10" type="ORF">BEH_13845</name>
</gene>
<dbReference type="EMBL" id="CP011974">
    <property type="protein sequence ID" value="AKO95099.1"/>
    <property type="molecule type" value="Genomic_DNA"/>
</dbReference>
<evidence type="ECO:0000256" key="3">
    <source>
        <dbReference type="ARBA" id="ARBA00022679"/>
    </source>
</evidence>
<dbReference type="EC" id="2.7.13.3" evidence="2"/>
<dbReference type="Pfam" id="PF07730">
    <property type="entry name" value="HisKA_3"/>
    <property type="match status" value="1"/>
</dbReference>
<evidence type="ECO:0000256" key="1">
    <source>
        <dbReference type="ARBA" id="ARBA00000085"/>
    </source>
</evidence>
<evidence type="ECO:0000313" key="10">
    <source>
        <dbReference type="EMBL" id="AKO95099.1"/>
    </source>
</evidence>
<name>A0A0H4KRP9_9BACI</name>
<dbReference type="Gene3D" id="1.20.5.1930">
    <property type="match status" value="1"/>
</dbReference>
<dbReference type="InterPro" id="IPR050482">
    <property type="entry name" value="Sensor_HK_TwoCompSys"/>
</dbReference>
<keyword evidence="8" id="KW-1133">Transmembrane helix</keyword>
<evidence type="ECO:0000256" key="5">
    <source>
        <dbReference type="ARBA" id="ARBA00022777"/>
    </source>
</evidence>
<reference evidence="10 11" key="1">
    <citation type="journal article" date="2015" name="PLoS ONE">
        <title>Genome Sequence of Bacillus endophyticus and Analysis of Its Companion Mechanism in the Ketogulonigenium vulgare-Bacillus Strain Consortium.</title>
        <authorList>
            <person name="Jia N."/>
            <person name="Du J."/>
            <person name="Ding M.Z."/>
            <person name="Gao F."/>
            <person name="Yuan Y.J."/>
        </authorList>
    </citation>
    <scope>NUCLEOTIDE SEQUENCE [LARGE SCALE GENOMIC DNA]</scope>
    <source>
        <strain evidence="10 11">Hbe603</strain>
    </source>
</reference>
<keyword evidence="3" id="KW-0808">Transferase</keyword>
<evidence type="ECO:0000256" key="7">
    <source>
        <dbReference type="ARBA" id="ARBA00023012"/>
    </source>
</evidence>
<feature type="transmembrane region" description="Helical" evidence="8">
    <location>
        <begin position="34"/>
        <end position="52"/>
    </location>
</feature>
<dbReference type="PANTHER" id="PTHR24421:SF55">
    <property type="entry name" value="SENSOR HISTIDINE KINASE YDFH"/>
    <property type="match status" value="1"/>
</dbReference>
<dbReference type="Gene3D" id="3.30.565.10">
    <property type="entry name" value="Histidine kinase-like ATPase, C-terminal domain"/>
    <property type="match status" value="1"/>
</dbReference>
<proteinExistence type="predicted"/>
<dbReference type="PROSITE" id="PS50109">
    <property type="entry name" value="HIS_KIN"/>
    <property type="match status" value="1"/>
</dbReference>
<protein>
    <recommendedName>
        <fullName evidence="2">histidine kinase</fullName>
        <ecNumber evidence="2">2.7.13.3</ecNumber>
    </recommendedName>
</protein>
<dbReference type="InterPro" id="IPR011712">
    <property type="entry name" value="Sig_transdc_His_kin_sub3_dim/P"/>
</dbReference>
<comment type="catalytic activity">
    <reaction evidence="1">
        <text>ATP + protein L-histidine = ADP + protein N-phospho-L-histidine.</text>
        <dbReference type="EC" id="2.7.13.3"/>
    </reaction>
</comment>
<organism evidence="10 11">
    <name type="scientific">Priestia filamentosa</name>
    <dbReference type="NCBI Taxonomy" id="1402861"/>
    <lineage>
        <taxon>Bacteria</taxon>
        <taxon>Bacillati</taxon>
        <taxon>Bacillota</taxon>
        <taxon>Bacilli</taxon>
        <taxon>Bacillales</taxon>
        <taxon>Bacillaceae</taxon>
        <taxon>Priestia</taxon>
    </lineage>
</organism>
<keyword evidence="5" id="KW-0418">Kinase</keyword>
<feature type="transmembrane region" description="Helical" evidence="8">
    <location>
        <begin position="58"/>
        <end position="91"/>
    </location>
</feature>
<sequence length="381" mass="43726">MIAARLPGLIWIVIAYTVSLILKIKTVPAIEQYVIFTILILLFTTIYCYSNLFLPGRFWMYFVLQSFIVYISAFFTQDIPVIIITLYPLLVGQAIGTTGRKKNYLFLMILVLFTINTLVMVPLEIIDTFLLITLPTMVIIVSYAVIFFNQVNARIRTQYMLEEVELAHQQVERLTLHNERQRMARDLHDTLAQGMAGLKMQLEATNVYLTKGNDQRAKEIIVQSMKRVSELLADARLTIDNLRLNTKEKYDFQQSIIEEVQHFTVATGLECHFEFRVMQQLSSTISEHCLRVISECLSNIARHAKATNIWIRIEEKEKVLFISVKDDGIGFNTDMKINKDGHYGLLGIRERVRIIGGKVDIDSKKDKGTNVQINIPLQGAE</sequence>
<dbReference type="SUPFAM" id="SSF55874">
    <property type="entry name" value="ATPase domain of HSP90 chaperone/DNA topoisomerase II/histidine kinase"/>
    <property type="match status" value="1"/>
</dbReference>
<accession>A0A0H4KRP9</accession>
<dbReference type="PATRIC" id="fig|135735.6.peg.2928"/>
<dbReference type="GO" id="GO:0046983">
    <property type="term" value="F:protein dimerization activity"/>
    <property type="evidence" value="ECO:0007669"/>
    <property type="project" value="InterPro"/>
</dbReference>
<keyword evidence="6" id="KW-0067">ATP-binding</keyword>
<evidence type="ECO:0000256" key="8">
    <source>
        <dbReference type="SAM" id="Phobius"/>
    </source>
</evidence>
<reference evidence="11" key="2">
    <citation type="submission" date="2015-06" db="EMBL/GenBank/DDBJ databases">
        <title>Genome Sequence of Bacillus endophyticus and Analysis of its Companion Mechanism in the Ketogulonigenium vulgare-Bacillus strain Consortium.</title>
        <authorList>
            <person name="Jia N."/>
            <person name="Du J."/>
            <person name="Ding M.-Z."/>
            <person name="Gao F."/>
            <person name="Yuan Y.-J."/>
        </authorList>
    </citation>
    <scope>NUCLEOTIDE SEQUENCE [LARGE SCALE GENOMIC DNA]</scope>
    <source>
        <strain evidence="11">Hbe603</strain>
    </source>
</reference>
<keyword evidence="7" id="KW-0902">Two-component regulatory system</keyword>
<feature type="transmembrane region" description="Helical" evidence="8">
    <location>
        <begin position="129"/>
        <end position="148"/>
    </location>
</feature>
<dbReference type="AlphaFoldDB" id="A0A0H4KRP9"/>
<evidence type="ECO:0000313" key="11">
    <source>
        <dbReference type="Proteomes" id="UP000036202"/>
    </source>
</evidence>
<dbReference type="SMART" id="SM00387">
    <property type="entry name" value="HATPase_c"/>
    <property type="match status" value="1"/>
</dbReference>
<dbReference type="InterPro" id="IPR003594">
    <property type="entry name" value="HATPase_dom"/>
</dbReference>
<evidence type="ECO:0000256" key="4">
    <source>
        <dbReference type="ARBA" id="ARBA00022741"/>
    </source>
</evidence>
<dbReference type="GO" id="GO:0000155">
    <property type="term" value="F:phosphorelay sensor kinase activity"/>
    <property type="evidence" value="ECO:0007669"/>
    <property type="project" value="InterPro"/>
</dbReference>
<keyword evidence="8" id="KW-0472">Membrane</keyword>
<feature type="transmembrane region" description="Helical" evidence="8">
    <location>
        <begin position="103"/>
        <end position="123"/>
    </location>
</feature>
<dbReference type="CDD" id="cd16917">
    <property type="entry name" value="HATPase_UhpB-NarQ-NarX-like"/>
    <property type="match status" value="1"/>
</dbReference>
<dbReference type="GO" id="GO:0016020">
    <property type="term" value="C:membrane"/>
    <property type="evidence" value="ECO:0007669"/>
    <property type="project" value="InterPro"/>
</dbReference>
<dbReference type="Pfam" id="PF02518">
    <property type="entry name" value="HATPase_c"/>
    <property type="match status" value="1"/>
</dbReference>
<evidence type="ECO:0000256" key="2">
    <source>
        <dbReference type="ARBA" id="ARBA00012438"/>
    </source>
</evidence>
<keyword evidence="11" id="KW-1185">Reference proteome</keyword>
<evidence type="ECO:0000256" key="6">
    <source>
        <dbReference type="ARBA" id="ARBA00022840"/>
    </source>
</evidence>
<evidence type="ECO:0000259" key="9">
    <source>
        <dbReference type="PROSITE" id="PS50109"/>
    </source>
</evidence>
<feature type="domain" description="Histidine kinase" evidence="9">
    <location>
        <begin position="182"/>
        <end position="379"/>
    </location>
</feature>